<keyword evidence="6 10" id="KW-0694">RNA-binding</keyword>
<evidence type="ECO:0000256" key="6">
    <source>
        <dbReference type="ARBA" id="ARBA00022884"/>
    </source>
</evidence>
<keyword evidence="4 10" id="KW-0949">S-adenosyl-L-methionine</keyword>
<dbReference type="SUPFAM" id="SSF53335">
    <property type="entry name" value="S-adenosyl-L-methionine-dependent methyltransferases"/>
    <property type="match status" value="1"/>
</dbReference>
<keyword evidence="14" id="KW-1185">Reference proteome</keyword>
<organism evidence="13 15">
    <name type="scientific">Dracunculus medinensis</name>
    <name type="common">Guinea worm</name>
    <dbReference type="NCBI Taxonomy" id="318479"/>
    <lineage>
        <taxon>Eukaryota</taxon>
        <taxon>Metazoa</taxon>
        <taxon>Ecdysozoa</taxon>
        <taxon>Nematoda</taxon>
        <taxon>Chromadorea</taxon>
        <taxon>Rhabditida</taxon>
        <taxon>Spirurina</taxon>
        <taxon>Dracunculoidea</taxon>
        <taxon>Dracunculidae</taxon>
        <taxon>Dracunculus</taxon>
    </lineage>
</organism>
<name>A0A0N4UPH8_DRAME</name>
<protein>
    <recommendedName>
        <fullName evidence="9 10">tRNA (guanine(26)-N(2))-dimethyltransferase</fullName>
        <ecNumber evidence="7 10">2.1.1.216</ecNumber>
    </recommendedName>
</protein>
<evidence type="ECO:0000313" key="12">
    <source>
        <dbReference type="EMBL" id="VDN53473.1"/>
    </source>
</evidence>
<evidence type="ECO:0000256" key="2">
    <source>
        <dbReference type="ARBA" id="ARBA00022603"/>
    </source>
</evidence>
<dbReference type="WBParaSite" id="DME_0000986501-mRNA-1">
    <property type="protein sequence ID" value="DME_0000986501-mRNA-1"/>
    <property type="gene ID" value="DME_0000986501"/>
</dbReference>
<evidence type="ECO:0000313" key="13">
    <source>
        <dbReference type="Proteomes" id="UP000038040"/>
    </source>
</evidence>
<keyword evidence="3 10" id="KW-0808">Transferase</keyword>
<dbReference type="PROSITE" id="PS51626">
    <property type="entry name" value="SAM_MT_TRM1"/>
    <property type="match status" value="1"/>
</dbReference>
<dbReference type="GO" id="GO:0002940">
    <property type="term" value="P:tRNA N2-guanine methylation"/>
    <property type="evidence" value="ECO:0007669"/>
    <property type="project" value="TreeGrafter"/>
</dbReference>
<dbReference type="OrthoDB" id="6349953at2759"/>
<dbReference type="GO" id="GO:0005634">
    <property type="term" value="C:nucleus"/>
    <property type="evidence" value="ECO:0007669"/>
    <property type="project" value="TreeGrafter"/>
</dbReference>
<keyword evidence="5 10" id="KW-0819">tRNA processing</keyword>
<dbReference type="InterPro" id="IPR002905">
    <property type="entry name" value="Trm1"/>
</dbReference>
<evidence type="ECO:0000256" key="7">
    <source>
        <dbReference type="ARBA" id="ARBA00039099"/>
    </source>
</evidence>
<evidence type="ECO:0000313" key="15">
    <source>
        <dbReference type="WBParaSite" id="DME_0000986501-mRNA-1"/>
    </source>
</evidence>
<reference evidence="12 14" key="2">
    <citation type="submission" date="2018-11" db="EMBL/GenBank/DDBJ databases">
        <authorList>
            <consortium name="Pathogen Informatics"/>
        </authorList>
    </citation>
    <scope>NUCLEOTIDE SEQUENCE [LARGE SCALE GENOMIC DNA]</scope>
</reference>
<evidence type="ECO:0000256" key="5">
    <source>
        <dbReference type="ARBA" id="ARBA00022694"/>
    </source>
</evidence>
<evidence type="ECO:0000256" key="3">
    <source>
        <dbReference type="ARBA" id="ARBA00022679"/>
    </source>
</evidence>
<sequence length="430" mass="48426">MGLRYYNKRFIAIDLDFVPFVSEVIANDLSHKAFNLIRKNIEANGVSDIVKYSSADAVVFMMEHRYYDKRFTAIDLDPYGSASSFLDSAVQALCDNGLLMVTCTDMAVLCGNTPEACYAKYNSIGLRHKCCHEFAIRVLLKTIDSCANLHGKYIEPLLSVSVDFYVRIFARIRIGAKVAKDSATKVAYVLACTGCHSLDIQPIVRKMINNGSIKYNPSVFHSNLLADQNKCLHCSHPVHIAGPIYSAPMHDTDFVQNLIKRLEQTPVDQRFQTHNRLFGILNVISEELIDVPLYYEHDQLMHIVKTAVPRLLDIRSAIINAGYRCSISHCNPRALKTDAPTTLLWDVARALAKKNNVTLDRFDENSPGRKILESSIKLRKIVTHTIDFKVHPNALAKSKIDGLLRFQDNKGKNWGPKQKAKSKQNNVQSD</sequence>
<dbReference type="EC" id="2.1.1.216" evidence="7 10"/>
<dbReference type="Gene3D" id="3.30.56.70">
    <property type="entry name" value="N2,N2-dimethylguanosine tRNA methyltransferase, C-terminal domain"/>
    <property type="match status" value="1"/>
</dbReference>
<dbReference type="FunFam" id="3.30.56.70:FF:000001">
    <property type="entry name" value="tRNA (guanine(26)-N(2))-dimethyltransferase"/>
    <property type="match status" value="1"/>
</dbReference>
<evidence type="ECO:0000256" key="1">
    <source>
        <dbReference type="ARBA" id="ARBA00022555"/>
    </source>
</evidence>
<evidence type="ECO:0000256" key="9">
    <source>
        <dbReference type="ARBA" id="ARBA00074266"/>
    </source>
</evidence>
<dbReference type="Pfam" id="PF02005">
    <property type="entry name" value="TRM"/>
    <property type="match status" value="1"/>
</dbReference>
<accession>A0A0N4UPH8</accession>
<dbReference type="GO" id="GO:0000049">
    <property type="term" value="F:tRNA binding"/>
    <property type="evidence" value="ECO:0007669"/>
    <property type="project" value="UniProtKB-UniRule"/>
</dbReference>
<comment type="similarity">
    <text evidence="10">Belongs to the class I-like SAM-binding methyltransferase superfamily. Trm1 family.</text>
</comment>
<proteinExistence type="inferred from homology"/>
<comment type="catalytic activity">
    <reaction evidence="8 10">
        <text>guanosine(26) in tRNA + 2 S-adenosyl-L-methionine = N(2)-dimethylguanosine(26) in tRNA + 2 S-adenosyl-L-homocysteine + 2 H(+)</text>
        <dbReference type="Rhea" id="RHEA:43140"/>
        <dbReference type="Rhea" id="RHEA-COMP:10359"/>
        <dbReference type="Rhea" id="RHEA-COMP:10360"/>
        <dbReference type="ChEBI" id="CHEBI:15378"/>
        <dbReference type="ChEBI" id="CHEBI:57856"/>
        <dbReference type="ChEBI" id="CHEBI:59789"/>
        <dbReference type="ChEBI" id="CHEBI:74269"/>
        <dbReference type="ChEBI" id="CHEBI:74513"/>
        <dbReference type="EC" id="2.1.1.216"/>
    </reaction>
</comment>
<reference evidence="15" key="1">
    <citation type="submission" date="2017-02" db="UniProtKB">
        <authorList>
            <consortium name="WormBaseParasite"/>
        </authorList>
    </citation>
    <scope>IDENTIFICATION</scope>
</reference>
<dbReference type="Gene3D" id="3.40.50.150">
    <property type="entry name" value="Vaccinia Virus protein VP39"/>
    <property type="match status" value="1"/>
</dbReference>
<dbReference type="AlphaFoldDB" id="A0A0N4UPH8"/>
<dbReference type="PANTHER" id="PTHR10631:SF3">
    <property type="entry name" value="TRNA (GUANINE(26)-N(2))-DIMETHYLTRANSFERASE"/>
    <property type="match status" value="1"/>
</dbReference>
<dbReference type="InterPro" id="IPR029063">
    <property type="entry name" value="SAM-dependent_MTases_sf"/>
</dbReference>
<keyword evidence="2 10" id="KW-0489">Methyltransferase</keyword>
<feature type="region of interest" description="Disordered" evidence="11">
    <location>
        <begin position="409"/>
        <end position="430"/>
    </location>
</feature>
<dbReference type="InterPro" id="IPR042296">
    <property type="entry name" value="tRNA_met_Trm1_C"/>
</dbReference>
<dbReference type="EMBL" id="UYYG01000134">
    <property type="protein sequence ID" value="VDN53473.1"/>
    <property type="molecule type" value="Genomic_DNA"/>
</dbReference>
<evidence type="ECO:0000313" key="14">
    <source>
        <dbReference type="Proteomes" id="UP000274756"/>
    </source>
</evidence>
<dbReference type="Proteomes" id="UP000038040">
    <property type="component" value="Unplaced"/>
</dbReference>
<evidence type="ECO:0000256" key="8">
    <source>
        <dbReference type="ARBA" id="ARBA00051897"/>
    </source>
</evidence>
<evidence type="ECO:0000256" key="4">
    <source>
        <dbReference type="ARBA" id="ARBA00022691"/>
    </source>
</evidence>
<dbReference type="STRING" id="318479.A0A0N4UPH8"/>
<keyword evidence="1 10" id="KW-0820">tRNA-binding</keyword>
<evidence type="ECO:0000256" key="10">
    <source>
        <dbReference type="PROSITE-ProRule" id="PRU00958"/>
    </source>
</evidence>
<evidence type="ECO:0000256" key="11">
    <source>
        <dbReference type="SAM" id="MobiDB-lite"/>
    </source>
</evidence>
<dbReference type="GO" id="GO:0160104">
    <property type="term" value="F:tRNA (guanine(26)-N2)-dimethyltransferase activity"/>
    <property type="evidence" value="ECO:0007669"/>
    <property type="project" value="UniProtKB-UniRule"/>
</dbReference>
<gene>
    <name evidence="12" type="ORF">DME_LOCUS3446</name>
</gene>
<dbReference type="Proteomes" id="UP000274756">
    <property type="component" value="Unassembled WGS sequence"/>
</dbReference>
<dbReference type="PANTHER" id="PTHR10631">
    <property type="entry name" value="N 2 ,N 2 -DIMETHYLGUANOSINE TRNA METHYLTRANSFERASE"/>
    <property type="match status" value="1"/>
</dbReference>